<dbReference type="Pfam" id="PF03798">
    <property type="entry name" value="TRAM_LAG1_CLN8"/>
    <property type="match status" value="1"/>
</dbReference>
<gene>
    <name evidence="8" type="ORF">Cboi02_000125700</name>
</gene>
<feature type="transmembrane region" description="Helical" evidence="6">
    <location>
        <begin position="158"/>
        <end position="178"/>
    </location>
</feature>
<evidence type="ECO:0000256" key="5">
    <source>
        <dbReference type="PROSITE-ProRule" id="PRU00205"/>
    </source>
</evidence>
<keyword evidence="4 5" id="KW-0472">Membrane</keyword>
<dbReference type="SMART" id="SM00724">
    <property type="entry name" value="TLC"/>
    <property type="match status" value="1"/>
</dbReference>
<feature type="transmembrane region" description="Helical" evidence="6">
    <location>
        <begin position="31"/>
        <end position="52"/>
    </location>
</feature>
<evidence type="ECO:0000313" key="9">
    <source>
        <dbReference type="Proteomes" id="UP001165120"/>
    </source>
</evidence>
<dbReference type="PANTHER" id="PTHR13439:SF0">
    <property type="entry name" value="TOPOISOMERASE I DAMAGE AFFECTED PROTEIN 4"/>
    <property type="match status" value="1"/>
</dbReference>
<dbReference type="InterPro" id="IPR050846">
    <property type="entry name" value="TLCD"/>
</dbReference>
<dbReference type="GO" id="GO:0016020">
    <property type="term" value="C:membrane"/>
    <property type="evidence" value="ECO:0007669"/>
    <property type="project" value="UniProtKB-SubCell"/>
</dbReference>
<evidence type="ECO:0000256" key="6">
    <source>
        <dbReference type="SAM" id="Phobius"/>
    </source>
</evidence>
<name>A0A9W6SX55_CANBO</name>
<comment type="caution">
    <text evidence="8">The sequence shown here is derived from an EMBL/GenBank/DDBJ whole genome shotgun (WGS) entry which is preliminary data.</text>
</comment>
<keyword evidence="3 6" id="KW-1133">Transmembrane helix</keyword>
<dbReference type="PROSITE" id="PS50922">
    <property type="entry name" value="TLC"/>
    <property type="match status" value="1"/>
</dbReference>
<reference evidence="8" key="1">
    <citation type="submission" date="2023-04" db="EMBL/GenBank/DDBJ databases">
        <title>Candida boidinii NBRC 10035.</title>
        <authorList>
            <person name="Ichikawa N."/>
            <person name="Sato H."/>
            <person name="Tonouchi N."/>
        </authorList>
    </citation>
    <scope>NUCLEOTIDE SEQUENCE</scope>
    <source>
        <strain evidence="8">NBRC 10035</strain>
    </source>
</reference>
<feature type="transmembrane region" description="Helical" evidence="6">
    <location>
        <begin position="231"/>
        <end position="251"/>
    </location>
</feature>
<dbReference type="Proteomes" id="UP001165120">
    <property type="component" value="Unassembled WGS sequence"/>
</dbReference>
<organism evidence="8 9">
    <name type="scientific">Candida boidinii</name>
    <name type="common">Yeast</name>
    <dbReference type="NCBI Taxonomy" id="5477"/>
    <lineage>
        <taxon>Eukaryota</taxon>
        <taxon>Fungi</taxon>
        <taxon>Dikarya</taxon>
        <taxon>Ascomycota</taxon>
        <taxon>Saccharomycotina</taxon>
        <taxon>Pichiomycetes</taxon>
        <taxon>Pichiales</taxon>
        <taxon>Pichiaceae</taxon>
        <taxon>Ogataea</taxon>
        <taxon>Ogataea/Candida clade</taxon>
    </lineage>
</organism>
<feature type="transmembrane region" description="Helical" evidence="6">
    <location>
        <begin position="73"/>
        <end position="94"/>
    </location>
</feature>
<accession>A0A9W6SX55</accession>
<proteinExistence type="predicted"/>
<dbReference type="PANTHER" id="PTHR13439">
    <property type="entry name" value="CT120 PROTEIN"/>
    <property type="match status" value="1"/>
</dbReference>
<evidence type="ECO:0000256" key="1">
    <source>
        <dbReference type="ARBA" id="ARBA00004141"/>
    </source>
</evidence>
<evidence type="ECO:0000256" key="2">
    <source>
        <dbReference type="ARBA" id="ARBA00022692"/>
    </source>
</evidence>
<protein>
    <submittedName>
        <fullName evidence="8">Unnamed protein product</fullName>
    </submittedName>
</protein>
<dbReference type="InterPro" id="IPR006634">
    <property type="entry name" value="TLC-dom"/>
</dbReference>
<evidence type="ECO:0000256" key="3">
    <source>
        <dbReference type="ARBA" id="ARBA00022989"/>
    </source>
</evidence>
<feature type="transmembrane region" description="Helical" evidence="6">
    <location>
        <begin position="131"/>
        <end position="152"/>
    </location>
</feature>
<evidence type="ECO:0000256" key="4">
    <source>
        <dbReference type="ARBA" id="ARBA00023136"/>
    </source>
</evidence>
<dbReference type="EMBL" id="BSXN01000281">
    <property type="protein sequence ID" value="GME67912.1"/>
    <property type="molecule type" value="Genomic_DNA"/>
</dbReference>
<feature type="transmembrane region" description="Helical" evidence="6">
    <location>
        <begin position="190"/>
        <end position="211"/>
    </location>
</feature>
<dbReference type="AlphaFoldDB" id="A0A9W6SX55"/>
<comment type="subcellular location">
    <subcellularLocation>
        <location evidence="1">Membrane</location>
        <topology evidence="1">Multi-pass membrane protein</topology>
    </subcellularLocation>
</comment>
<keyword evidence="9" id="KW-1185">Reference proteome</keyword>
<keyword evidence="2 5" id="KW-0812">Transmembrane</keyword>
<feature type="transmembrane region" description="Helical" evidence="6">
    <location>
        <begin position="106"/>
        <end position="124"/>
    </location>
</feature>
<evidence type="ECO:0000313" key="8">
    <source>
        <dbReference type="EMBL" id="GME67912.1"/>
    </source>
</evidence>
<evidence type="ECO:0000259" key="7">
    <source>
        <dbReference type="PROSITE" id="PS50922"/>
    </source>
</evidence>
<dbReference type="GO" id="GO:0055088">
    <property type="term" value="P:lipid homeostasis"/>
    <property type="evidence" value="ECO:0007669"/>
    <property type="project" value="TreeGrafter"/>
</dbReference>
<sequence>MSLAFESDFFLQFRPFPQVPSNPFEKHWHEIVGSAAFYQLINITAPWINSLIFGKHYTSITSKKLKTNFDIHVVSSVQCIISILLCIPMFSHRFITENPVFGQTDFGGFVASVTIGYFIWDLYVCLKHFQLFGAGFLVHAVSALYVFVTTLIPYMQPYVPVFLIFELSSPFVNINWYASRLPAGTIPEKVVVINGILLMASFFLVRVVWGFYAAIKAFFICWEVRDQLPAFYIPTVYSLNITLDFLNLYWFTKMVQIAVKKAKGTSNPKKLE</sequence>
<dbReference type="GO" id="GO:0005783">
    <property type="term" value="C:endoplasmic reticulum"/>
    <property type="evidence" value="ECO:0007669"/>
    <property type="project" value="TreeGrafter"/>
</dbReference>
<feature type="domain" description="TLC" evidence="7">
    <location>
        <begin position="64"/>
        <end position="263"/>
    </location>
</feature>